<dbReference type="InterPro" id="IPR014031">
    <property type="entry name" value="Ketoacyl_synth_C"/>
</dbReference>
<dbReference type="Pfam" id="PF00109">
    <property type="entry name" value="ketoacyl-synt"/>
    <property type="match status" value="1"/>
</dbReference>
<dbReference type="InterPro" id="IPR018201">
    <property type="entry name" value="Ketoacyl_synth_AS"/>
</dbReference>
<comment type="pathway">
    <text evidence="1">Lipid metabolism; fatty acid biosynthesis.</text>
</comment>
<evidence type="ECO:0000259" key="5">
    <source>
        <dbReference type="PROSITE" id="PS52004"/>
    </source>
</evidence>
<dbReference type="SMART" id="SM00825">
    <property type="entry name" value="PKS_KS"/>
    <property type="match status" value="1"/>
</dbReference>
<dbReference type="RefSeq" id="WP_248939869.1">
    <property type="nucleotide sequence ID" value="NZ_JAKIKS010000027.1"/>
</dbReference>
<dbReference type="PROSITE" id="PS52004">
    <property type="entry name" value="KS3_2"/>
    <property type="match status" value="1"/>
</dbReference>
<keyword evidence="3 4" id="KW-0808">Transferase</keyword>
<dbReference type="SUPFAM" id="SSF53901">
    <property type="entry name" value="Thiolase-like"/>
    <property type="match status" value="1"/>
</dbReference>
<evidence type="ECO:0000256" key="3">
    <source>
        <dbReference type="ARBA" id="ARBA00022679"/>
    </source>
</evidence>
<evidence type="ECO:0000256" key="4">
    <source>
        <dbReference type="RuleBase" id="RU003694"/>
    </source>
</evidence>
<name>A0ABT0LA50_9GAMM</name>
<dbReference type="NCBIfam" id="NF006618">
    <property type="entry name" value="PRK09185.1"/>
    <property type="match status" value="1"/>
</dbReference>
<proteinExistence type="inferred from homology"/>
<comment type="caution">
    <text evidence="6">The sequence shown here is derived from an EMBL/GenBank/DDBJ whole genome shotgun (WGS) entry which is preliminary data.</text>
</comment>
<dbReference type="InterPro" id="IPR000794">
    <property type="entry name" value="Beta-ketoacyl_synthase"/>
</dbReference>
<dbReference type="Gene3D" id="3.40.47.10">
    <property type="match status" value="1"/>
</dbReference>
<keyword evidence="7" id="KW-1185">Reference proteome</keyword>
<evidence type="ECO:0000256" key="2">
    <source>
        <dbReference type="ARBA" id="ARBA00008467"/>
    </source>
</evidence>
<reference evidence="6 7" key="1">
    <citation type="submission" date="2022-01" db="EMBL/GenBank/DDBJ databases">
        <title>Whole genome-based taxonomy of the Shewanellaceae.</title>
        <authorList>
            <person name="Martin-Rodriguez A.J."/>
        </authorList>
    </citation>
    <scope>NUCLEOTIDE SEQUENCE [LARGE SCALE GENOMIC DNA]</scope>
    <source>
        <strain evidence="6 7">DSM 17177</strain>
    </source>
</reference>
<dbReference type="CDD" id="cd00834">
    <property type="entry name" value="KAS_I_II"/>
    <property type="match status" value="1"/>
</dbReference>
<dbReference type="PANTHER" id="PTHR11712:SF320">
    <property type="entry name" value="BETA-KETOACYL SYNTHASE"/>
    <property type="match status" value="1"/>
</dbReference>
<gene>
    <name evidence="6" type="ORF">L2764_08915</name>
</gene>
<dbReference type="InterPro" id="IPR014030">
    <property type="entry name" value="Ketoacyl_synth_N"/>
</dbReference>
<dbReference type="EMBL" id="JAKIKS010000027">
    <property type="protein sequence ID" value="MCL1124592.1"/>
    <property type="molecule type" value="Genomic_DNA"/>
</dbReference>
<feature type="domain" description="Ketosynthase family 3 (KS3)" evidence="5">
    <location>
        <begin position="1"/>
        <end position="405"/>
    </location>
</feature>
<dbReference type="Pfam" id="PF02801">
    <property type="entry name" value="Ketoacyl-synt_C"/>
    <property type="match status" value="1"/>
</dbReference>
<dbReference type="PANTHER" id="PTHR11712">
    <property type="entry name" value="POLYKETIDE SYNTHASE-RELATED"/>
    <property type="match status" value="1"/>
</dbReference>
<dbReference type="Proteomes" id="UP001203423">
    <property type="component" value="Unassembled WGS sequence"/>
</dbReference>
<sequence>MTTIAITQLGLCTPLGQTAESVLTHLLKGQSALKQRAGLLFDRAAMVGEIEAELPQIPSHLFHYNTRNNQILLCAAKQIEQTINQAKQDYGSQRIGVVIGTSTSGIESGEQALKYHQHHQQFPHDYDYALQELGNTSQFLQAYFSLSGPCYTLSTACSSSAKVFASAKRLLMADLCDVVIVGGADSLCQLTLNGFDSLESIDDVACQPFSLNRKGINIGEGAALFTLEKAQHSQGNAGKAQTQILLAGIGESSDAYHISAPHPEGRGAINAMQAAIKDANIEASQIDYINLHGTATQKNDAMESRAIHAVFSPTLPASSSTKPLTGHTLGAAGAIEAAFCYLLLSKENTQQSLPPHRWDEQSDPNDPALTLVPLNKHTDKETELNYIMSNSFAFGGSNASLIFSRGEIPHND</sequence>
<dbReference type="PROSITE" id="PS00606">
    <property type="entry name" value="KS3_1"/>
    <property type="match status" value="1"/>
</dbReference>
<dbReference type="InterPro" id="IPR016039">
    <property type="entry name" value="Thiolase-like"/>
</dbReference>
<comment type="similarity">
    <text evidence="2 4">Belongs to the thiolase-like superfamily. Beta-ketoacyl-ACP synthases family.</text>
</comment>
<evidence type="ECO:0000313" key="7">
    <source>
        <dbReference type="Proteomes" id="UP001203423"/>
    </source>
</evidence>
<dbReference type="InterPro" id="IPR020841">
    <property type="entry name" value="PKS_Beta-ketoAc_synthase_dom"/>
</dbReference>
<protein>
    <submittedName>
        <fullName evidence="6">Beta-ketoacyl-[acyl-carrier-protein] synthase family protein</fullName>
    </submittedName>
</protein>
<organism evidence="6 7">
    <name type="scientific">Shewanella surugensis</name>
    <dbReference type="NCBI Taxonomy" id="212020"/>
    <lineage>
        <taxon>Bacteria</taxon>
        <taxon>Pseudomonadati</taxon>
        <taxon>Pseudomonadota</taxon>
        <taxon>Gammaproteobacteria</taxon>
        <taxon>Alteromonadales</taxon>
        <taxon>Shewanellaceae</taxon>
        <taxon>Shewanella</taxon>
    </lineage>
</organism>
<evidence type="ECO:0000256" key="1">
    <source>
        <dbReference type="ARBA" id="ARBA00005194"/>
    </source>
</evidence>
<accession>A0ABT0LA50</accession>
<evidence type="ECO:0000313" key="6">
    <source>
        <dbReference type="EMBL" id="MCL1124592.1"/>
    </source>
</evidence>